<feature type="compositionally biased region" description="Pro residues" evidence="1">
    <location>
        <begin position="9"/>
        <end position="18"/>
    </location>
</feature>
<evidence type="ECO:0000256" key="2">
    <source>
        <dbReference type="SAM" id="Phobius"/>
    </source>
</evidence>
<organism evidence="3 4">
    <name type="scientific">Streptomyces synnematoformans</name>
    <dbReference type="NCBI Taxonomy" id="415721"/>
    <lineage>
        <taxon>Bacteria</taxon>
        <taxon>Bacillati</taxon>
        <taxon>Actinomycetota</taxon>
        <taxon>Actinomycetes</taxon>
        <taxon>Kitasatosporales</taxon>
        <taxon>Streptomycetaceae</taxon>
        <taxon>Streptomyces</taxon>
    </lineage>
</organism>
<evidence type="ECO:0000256" key="1">
    <source>
        <dbReference type="SAM" id="MobiDB-lite"/>
    </source>
</evidence>
<keyword evidence="4" id="KW-1185">Reference proteome</keyword>
<dbReference type="Proteomes" id="UP001500443">
    <property type="component" value="Unassembled WGS sequence"/>
</dbReference>
<proteinExistence type="predicted"/>
<protein>
    <recommendedName>
        <fullName evidence="5">DUF1772 domain-containing protein</fullName>
    </recommendedName>
</protein>
<accession>A0ABP5K8D6</accession>
<keyword evidence="2" id="KW-1133">Transmembrane helix</keyword>
<evidence type="ECO:0000313" key="4">
    <source>
        <dbReference type="Proteomes" id="UP001500443"/>
    </source>
</evidence>
<keyword evidence="2" id="KW-0812">Transmembrane</keyword>
<evidence type="ECO:0008006" key="5">
    <source>
        <dbReference type="Google" id="ProtNLM"/>
    </source>
</evidence>
<gene>
    <name evidence="3" type="ORF">GCM10009802_32740</name>
</gene>
<evidence type="ECO:0000313" key="3">
    <source>
        <dbReference type="EMBL" id="GAA2126668.1"/>
    </source>
</evidence>
<comment type="caution">
    <text evidence="3">The sequence shown here is derived from an EMBL/GenBank/DDBJ whole genome shotgun (WGS) entry which is preliminary data.</text>
</comment>
<feature type="transmembrane region" description="Helical" evidence="2">
    <location>
        <begin position="105"/>
        <end position="126"/>
    </location>
</feature>
<dbReference type="RefSeq" id="WP_344290738.1">
    <property type="nucleotide sequence ID" value="NZ_BAAAPF010000098.1"/>
</dbReference>
<feature type="transmembrane region" description="Helical" evidence="2">
    <location>
        <begin position="28"/>
        <end position="58"/>
    </location>
</feature>
<dbReference type="EMBL" id="BAAAPF010000098">
    <property type="protein sequence ID" value="GAA2126668.1"/>
    <property type="molecule type" value="Genomic_DNA"/>
</dbReference>
<sequence>MPQTLTPLPATPPAPHPAPRTARAARGWALALATTAMALIAGFFYAYACSVMIGLARVDDRTFVDTMQWINATVRNAWFAPSFFGALVLTAVAAALQLHRDRRPVLVWIAAALVLYIGAFAVTMGVNVPLNDDLAAAGDPETLPDPAAVRAAFEDRWVAWNTVRTLAATAALTCLLRALVLHGRATAPGRAQVAAPSRPVPPDRR</sequence>
<name>A0ABP5K8D6_9ACTN</name>
<keyword evidence="2" id="KW-0472">Membrane</keyword>
<feature type="region of interest" description="Disordered" evidence="1">
    <location>
        <begin position="1"/>
        <end position="20"/>
    </location>
</feature>
<reference evidence="4" key="1">
    <citation type="journal article" date="2019" name="Int. J. Syst. Evol. Microbiol.">
        <title>The Global Catalogue of Microorganisms (GCM) 10K type strain sequencing project: providing services to taxonomists for standard genome sequencing and annotation.</title>
        <authorList>
            <consortium name="The Broad Institute Genomics Platform"/>
            <consortium name="The Broad Institute Genome Sequencing Center for Infectious Disease"/>
            <person name="Wu L."/>
            <person name="Ma J."/>
        </authorList>
    </citation>
    <scope>NUCLEOTIDE SEQUENCE [LARGE SCALE GENOMIC DNA]</scope>
    <source>
        <strain evidence="4">JCM 15481</strain>
    </source>
</reference>
<dbReference type="Pfam" id="PF08592">
    <property type="entry name" value="Anthrone_oxy"/>
    <property type="match status" value="1"/>
</dbReference>
<feature type="transmembrane region" description="Helical" evidence="2">
    <location>
        <begin position="78"/>
        <end position="98"/>
    </location>
</feature>
<dbReference type="InterPro" id="IPR013901">
    <property type="entry name" value="Anthrone_oxy"/>
</dbReference>